<keyword evidence="1" id="KW-1133">Transmembrane helix</keyword>
<dbReference type="Proteomes" id="UP000292262">
    <property type="component" value="Unassembled WGS sequence"/>
</dbReference>
<keyword evidence="1" id="KW-0812">Transmembrane</keyword>
<dbReference type="AlphaFoldDB" id="A0A4Q7PGH6"/>
<organism evidence="2 3">
    <name type="scientific">Aquimarina brevivitae</name>
    <dbReference type="NCBI Taxonomy" id="323412"/>
    <lineage>
        <taxon>Bacteria</taxon>
        <taxon>Pseudomonadati</taxon>
        <taxon>Bacteroidota</taxon>
        <taxon>Flavobacteriia</taxon>
        <taxon>Flavobacteriales</taxon>
        <taxon>Flavobacteriaceae</taxon>
        <taxon>Aquimarina</taxon>
    </lineage>
</organism>
<keyword evidence="3" id="KW-1185">Reference proteome</keyword>
<keyword evidence="1" id="KW-0472">Membrane</keyword>
<sequence>MKTEYTILKKANLNNNCPVCFNTDGLIISFKQKELKTALFKRNAKDVEDKIECLKCKSHIYPALWTKDIEMVYDYHRKTVTPTASKVRFTPLFYTLVIILFIIVAATIIYLKNPEILNS</sequence>
<dbReference type="OrthoDB" id="1139350at2"/>
<dbReference type="RefSeq" id="WP_130285439.1">
    <property type="nucleotide sequence ID" value="NZ_SGXE01000001.1"/>
</dbReference>
<reference evidence="2 3" key="1">
    <citation type="submission" date="2019-02" db="EMBL/GenBank/DDBJ databases">
        <title>Genomic Encyclopedia of Type Strains, Phase IV (KMG-IV): sequencing the most valuable type-strain genomes for metagenomic binning, comparative biology and taxonomic classification.</title>
        <authorList>
            <person name="Goeker M."/>
        </authorList>
    </citation>
    <scope>NUCLEOTIDE SEQUENCE [LARGE SCALE GENOMIC DNA]</scope>
    <source>
        <strain evidence="2 3">DSM 17196</strain>
    </source>
</reference>
<name>A0A4Q7PGH6_9FLAO</name>
<proteinExistence type="predicted"/>
<evidence type="ECO:0000313" key="3">
    <source>
        <dbReference type="Proteomes" id="UP000292262"/>
    </source>
</evidence>
<evidence type="ECO:0000256" key="1">
    <source>
        <dbReference type="SAM" id="Phobius"/>
    </source>
</evidence>
<evidence type="ECO:0000313" key="2">
    <source>
        <dbReference type="EMBL" id="RZS99614.1"/>
    </source>
</evidence>
<gene>
    <name evidence="2" type="ORF">EV197_0837</name>
</gene>
<comment type="caution">
    <text evidence="2">The sequence shown here is derived from an EMBL/GenBank/DDBJ whole genome shotgun (WGS) entry which is preliminary data.</text>
</comment>
<dbReference type="EMBL" id="SGXE01000001">
    <property type="protein sequence ID" value="RZS99614.1"/>
    <property type="molecule type" value="Genomic_DNA"/>
</dbReference>
<accession>A0A4Q7PGH6</accession>
<feature type="transmembrane region" description="Helical" evidence="1">
    <location>
        <begin position="92"/>
        <end position="111"/>
    </location>
</feature>
<protein>
    <submittedName>
        <fullName evidence="2">Uncharacterized protein</fullName>
    </submittedName>
</protein>